<name>A0ABQ1UZM5_9FLAO</name>
<dbReference type="SUPFAM" id="SSF52172">
    <property type="entry name" value="CheY-like"/>
    <property type="match status" value="1"/>
</dbReference>
<feature type="modified residue" description="4-aspartylphosphate" evidence="1">
    <location>
        <position position="65"/>
    </location>
</feature>
<dbReference type="Pfam" id="PF00072">
    <property type="entry name" value="Response_reg"/>
    <property type="match status" value="1"/>
</dbReference>
<protein>
    <submittedName>
        <fullName evidence="3">Two-component system response regulator</fullName>
    </submittedName>
</protein>
<dbReference type="SMART" id="SM00448">
    <property type="entry name" value="REC"/>
    <property type="match status" value="1"/>
</dbReference>
<sequence>MGLISKHTLRSIFIADDDSDDRTFFAEALAEVNSEILLTEFEDGLQLMNILTQPGSIIPDIIFLDINMPKYDGMQCLEIIRRSKNTLADTPVIILSTSSNSETIQKAYNLGANHYAVKPGSFNEIKFFLHSVLKMDWNFRTTDPDAFRLI</sequence>
<dbReference type="InterPro" id="IPR052893">
    <property type="entry name" value="TCS_response_regulator"/>
</dbReference>
<dbReference type="PANTHER" id="PTHR44520:SF2">
    <property type="entry name" value="RESPONSE REGULATOR RCP1"/>
    <property type="match status" value="1"/>
</dbReference>
<evidence type="ECO:0000259" key="2">
    <source>
        <dbReference type="PROSITE" id="PS50110"/>
    </source>
</evidence>
<dbReference type="Gene3D" id="3.40.50.2300">
    <property type="match status" value="1"/>
</dbReference>
<dbReference type="PROSITE" id="PS50110">
    <property type="entry name" value="RESPONSE_REGULATORY"/>
    <property type="match status" value="1"/>
</dbReference>
<dbReference type="EMBL" id="BMKP01000014">
    <property type="protein sequence ID" value="GGF29530.1"/>
    <property type="molecule type" value="Genomic_DNA"/>
</dbReference>
<reference evidence="4" key="1">
    <citation type="journal article" date="2019" name="Int. J. Syst. Evol. Microbiol.">
        <title>The Global Catalogue of Microorganisms (GCM) 10K type strain sequencing project: providing services to taxonomists for standard genome sequencing and annotation.</title>
        <authorList>
            <consortium name="The Broad Institute Genomics Platform"/>
            <consortium name="The Broad Institute Genome Sequencing Center for Infectious Disease"/>
            <person name="Wu L."/>
            <person name="Ma J."/>
        </authorList>
    </citation>
    <scope>NUCLEOTIDE SEQUENCE [LARGE SCALE GENOMIC DNA]</scope>
    <source>
        <strain evidence="4">CGMCC 1.16060</strain>
    </source>
</reference>
<comment type="caution">
    <text evidence="3">The sequence shown here is derived from an EMBL/GenBank/DDBJ whole genome shotgun (WGS) entry which is preliminary data.</text>
</comment>
<accession>A0ABQ1UZM5</accession>
<evidence type="ECO:0000313" key="3">
    <source>
        <dbReference type="EMBL" id="GGF29530.1"/>
    </source>
</evidence>
<dbReference type="PANTHER" id="PTHR44520">
    <property type="entry name" value="RESPONSE REGULATOR RCP1-RELATED"/>
    <property type="match status" value="1"/>
</dbReference>
<dbReference type="RefSeq" id="WP_163396546.1">
    <property type="nucleotide sequence ID" value="NZ_BMKP01000014.1"/>
</dbReference>
<feature type="domain" description="Response regulatory" evidence="2">
    <location>
        <begin position="11"/>
        <end position="133"/>
    </location>
</feature>
<dbReference type="Proteomes" id="UP000655016">
    <property type="component" value="Unassembled WGS sequence"/>
</dbReference>
<proteinExistence type="predicted"/>
<gene>
    <name evidence="3" type="ORF">GCM10011518_43480</name>
</gene>
<keyword evidence="4" id="KW-1185">Reference proteome</keyword>
<evidence type="ECO:0000313" key="4">
    <source>
        <dbReference type="Proteomes" id="UP000655016"/>
    </source>
</evidence>
<keyword evidence="1" id="KW-0597">Phosphoprotein</keyword>
<dbReference type="InterPro" id="IPR011006">
    <property type="entry name" value="CheY-like_superfamily"/>
</dbReference>
<evidence type="ECO:0000256" key="1">
    <source>
        <dbReference type="PROSITE-ProRule" id="PRU00169"/>
    </source>
</evidence>
<organism evidence="3 4">
    <name type="scientific">Flavobacterium limi</name>
    <dbReference type="NCBI Taxonomy" id="2045105"/>
    <lineage>
        <taxon>Bacteria</taxon>
        <taxon>Pseudomonadati</taxon>
        <taxon>Bacteroidota</taxon>
        <taxon>Flavobacteriia</taxon>
        <taxon>Flavobacteriales</taxon>
        <taxon>Flavobacteriaceae</taxon>
        <taxon>Flavobacterium</taxon>
    </lineage>
</organism>
<dbReference type="InterPro" id="IPR001789">
    <property type="entry name" value="Sig_transdc_resp-reg_receiver"/>
</dbReference>